<evidence type="ECO:0000313" key="2">
    <source>
        <dbReference type="EMBL" id="OOM16263.1"/>
    </source>
</evidence>
<dbReference type="InterPro" id="IPR029063">
    <property type="entry name" value="SAM-dependent_MTases_sf"/>
</dbReference>
<dbReference type="RefSeq" id="WP_077863996.1">
    <property type="nucleotide sequence ID" value="NZ_LZYZ01000001.1"/>
</dbReference>
<dbReference type="SUPFAM" id="SSF53335">
    <property type="entry name" value="S-adenosyl-L-methionine-dependent methyltransferases"/>
    <property type="match status" value="1"/>
</dbReference>
<dbReference type="InterPro" id="IPR006342">
    <property type="entry name" value="FkbM_mtfrase"/>
</dbReference>
<evidence type="ECO:0000313" key="3">
    <source>
        <dbReference type="Proteomes" id="UP000191154"/>
    </source>
</evidence>
<reference evidence="2 3" key="1">
    <citation type="submission" date="2016-05" db="EMBL/GenBank/DDBJ databases">
        <title>Microbial solvent formation.</title>
        <authorList>
            <person name="Poehlein A."/>
            <person name="Montoya Solano J.D."/>
            <person name="Flitsch S."/>
            <person name="Krabben P."/>
            <person name="Duerre P."/>
            <person name="Daniel R."/>
        </authorList>
    </citation>
    <scope>NUCLEOTIDE SEQUENCE [LARGE SCALE GENOMIC DNA]</scope>
    <source>
        <strain evidence="2 3">L1-8</strain>
    </source>
</reference>
<dbReference type="Gene3D" id="3.40.50.150">
    <property type="entry name" value="Vaccinia Virus protein VP39"/>
    <property type="match status" value="1"/>
</dbReference>
<protein>
    <recommendedName>
        <fullName evidence="1">Methyltransferase FkbM domain-containing protein</fullName>
    </recommendedName>
</protein>
<sequence>MIEIENLIEVLEKFEKGTLENYESQLKHLETKDIMLYGAGNIGKKLYSTLNESCINVKCFLDKNQKINLTNYKIPVYYPEDEVLNSLKENGYVILSALFSKNVCKEIKSYLMNLGFKNVYALHEINFSAINKGEFYENLYNGRQSKIDINGEDKDKIMQAFSLLENEDDEDLYINYVKAHLTMDFTRFNEPNDVSLQYLAHDIPIKVDYSNFIDCGGFDGDTVRNLIHNKIKINNLAIFEPQNDLCEKIYDYTKQNNQNFETVTILPCGVGSKFEKLKLSTSSDSPSTAKVSESGNDIIQCVAIDEVLQGFKPTFIKMDIEGAETEALKGAKNTIVENHPQLAICVYHSLSDIWEIPLLIKSFYSGYKFYLRSYNYMGLETVLYAFPDK</sequence>
<gene>
    <name evidence="2" type="ORF">CLOSAC_05340</name>
</gene>
<accession>A0A1S8NIR6</accession>
<name>A0A1S8NIR6_CLOSA</name>
<dbReference type="NCBIfam" id="TIGR01444">
    <property type="entry name" value="fkbM_fam"/>
    <property type="match status" value="1"/>
</dbReference>
<comment type="caution">
    <text evidence="2">The sequence shown here is derived from an EMBL/GenBank/DDBJ whole genome shotgun (WGS) entry which is preliminary data.</text>
</comment>
<organism evidence="2 3">
    <name type="scientific">Clostridium saccharobutylicum</name>
    <dbReference type="NCBI Taxonomy" id="169679"/>
    <lineage>
        <taxon>Bacteria</taxon>
        <taxon>Bacillati</taxon>
        <taxon>Bacillota</taxon>
        <taxon>Clostridia</taxon>
        <taxon>Eubacteriales</taxon>
        <taxon>Clostridiaceae</taxon>
        <taxon>Clostridium</taxon>
    </lineage>
</organism>
<dbReference type="EMBL" id="LZYZ01000001">
    <property type="protein sequence ID" value="OOM16263.1"/>
    <property type="molecule type" value="Genomic_DNA"/>
</dbReference>
<proteinExistence type="predicted"/>
<feature type="domain" description="Methyltransferase FkbM" evidence="1">
    <location>
        <begin position="214"/>
        <end position="350"/>
    </location>
</feature>
<dbReference type="Pfam" id="PF05050">
    <property type="entry name" value="Methyltransf_21"/>
    <property type="match status" value="1"/>
</dbReference>
<dbReference type="AlphaFoldDB" id="A0A1S8NIR6"/>
<evidence type="ECO:0000259" key="1">
    <source>
        <dbReference type="Pfam" id="PF05050"/>
    </source>
</evidence>
<dbReference type="Proteomes" id="UP000191154">
    <property type="component" value="Unassembled WGS sequence"/>
</dbReference>